<evidence type="ECO:0000256" key="1">
    <source>
        <dbReference type="SAM" id="MobiDB-lite"/>
    </source>
</evidence>
<accession>A0A9X2BTC2</accession>
<feature type="region of interest" description="Disordered" evidence="1">
    <location>
        <begin position="227"/>
        <end position="248"/>
    </location>
</feature>
<sequence length="337" mass="35346">MPEPFSDPLGLTVVRARGRRLCKLIRRDGAAQGYDLAKTLDLHAATVPDLPALAELLRALAGRQDSAIVRGAIADPARTRGVRRLLHPDAATGEAPTLRDVPRAWIALDLDGMPLPAGCDPCDLEACGAAARRALPAAFQRAACLVAATASHVIRPGARLRLWARLARPLAGAECQRWLRDQPACDPSTLRAAQIIYTAAPVFVGMADPLPERLVVMPGEPMVAVPSPAELAPRPPSDPPPRPTAESGSRYALAALSRAAVAIATAPVDSRHPTAVREAWGLARLVHGGLLTEGEVIGTVDGALQRAGKPKGEGEAIARWAVTHRPDAGLPAVGGRP</sequence>
<dbReference type="RefSeq" id="WP_248666262.1">
    <property type="nucleotide sequence ID" value="NZ_JALPRX010000026.1"/>
</dbReference>
<name>A0A9X2BTC2_9PROT</name>
<gene>
    <name evidence="2" type="ORF">M0638_07075</name>
</gene>
<evidence type="ECO:0000313" key="3">
    <source>
        <dbReference type="Proteomes" id="UP001139516"/>
    </source>
</evidence>
<comment type="caution">
    <text evidence="2">The sequence shown here is derived from an EMBL/GenBank/DDBJ whole genome shotgun (WGS) entry which is preliminary data.</text>
</comment>
<feature type="compositionally biased region" description="Pro residues" evidence="1">
    <location>
        <begin position="233"/>
        <end position="243"/>
    </location>
</feature>
<proteinExistence type="predicted"/>
<keyword evidence="3" id="KW-1185">Reference proteome</keyword>
<dbReference type="Proteomes" id="UP001139516">
    <property type="component" value="Unassembled WGS sequence"/>
</dbReference>
<reference evidence="2" key="1">
    <citation type="submission" date="2022-04" db="EMBL/GenBank/DDBJ databases">
        <title>Roseomonas acroporae sp. nov., isolated from coral Acropora digitifera.</title>
        <authorList>
            <person name="Sun H."/>
        </authorList>
    </citation>
    <scope>NUCLEOTIDE SEQUENCE</scope>
    <source>
        <strain evidence="2">NAR14</strain>
    </source>
</reference>
<evidence type="ECO:0000313" key="2">
    <source>
        <dbReference type="EMBL" id="MCK8784137.1"/>
    </source>
</evidence>
<dbReference type="AlphaFoldDB" id="A0A9X2BTC2"/>
<dbReference type="EMBL" id="JALPRX010000026">
    <property type="protein sequence ID" value="MCK8784137.1"/>
    <property type="molecule type" value="Genomic_DNA"/>
</dbReference>
<protein>
    <submittedName>
        <fullName evidence="2">Uncharacterized protein</fullName>
    </submittedName>
</protein>
<organism evidence="2 3">
    <name type="scientific">Roseomonas acroporae</name>
    <dbReference type="NCBI Taxonomy" id="2937791"/>
    <lineage>
        <taxon>Bacteria</taxon>
        <taxon>Pseudomonadati</taxon>
        <taxon>Pseudomonadota</taxon>
        <taxon>Alphaproteobacteria</taxon>
        <taxon>Acetobacterales</taxon>
        <taxon>Roseomonadaceae</taxon>
        <taxon>Roseomonas</taxon>
    </lineage>
</organism>